<dbReference type="GO" id="GO:0000027">
    <property type="term" value="P:ribosomal large subunit assembly"/>
    <property type="evidence" value="ECO:0007669"/>
    <property type="project" value="TreeGrafter"/>
</dbReference>
<reference evidence="4 5" key="1">
    <citation type="submission" date="2018-06" db="EMBL/GenBank/DDBJ databases">
        <title>A transcriptomic atlas of mushroom development highlights an independent origin of complex multicellularity.</title>
        <authorList>
            <consortium name="DOE Joint Genome Institute"/>
            <person name="Krizsan K."/>
            <person name="Almasi E."/>
            <person name="Merenyi Z."/>
            <person name="Sahu N."/>
            <person name="Viragh M."/>
            <person name="Koszo T."/>
            <person name="Mondo S."/>
            <person name="Kiss B."/>
            <person name="Balint B."/>
            <person name="Kues U."/>
            <person name="Barry K."/>
            <person name="Hegedus J.C."/>
            <person name="Henrissat B."/>
            <person name="Johnson J."/>
            <person name="Lipzen A."/>
            <person name="Ohm R."/>
            <person name="Nagy I."/>
            <person name="Pangilinan J."/>
            <person name="Yan J."/>
            <person name="Xiong Y."/>
            <person name="Grigoriev I.V."/>
            <person name="Hibbett D.S."/>
            <person name="Nagy L.G."/>
        </authorList>
    </citation>
    <scope>NUCLEOTIDE SEQUENCE [LARGE SCALE GENOMIC DNA]</scope>
    <source>
        <strain evidence="4 5">SZMC22713</strain>
    </source>
</reference>
<dbReference type="AlphaFoldDB" id="A0A4Y7QJI7"/>
<dbReference type="OrthoDB" id="10261452at2759"/>
<keyword evidence="5" id="KW-1185">Reference proteome</keyword>
<dbReference type="InterPro" id="IPR007109">
    <property type="entry name" value="Brix"/>
</dbReference>
<feature type="compositionally biased region" description="Low complexity" evidence="1">
    <location>
        <begin position="253"/>
        <end position="264"/>
    </location>
</feature>
<evidence type="ECO:0000259" key="3">
    <source>
        <dbReference type="PROSITE" id="PS50833"/>
    </source>
</evidence>
<gene>
    <name evidence="4" type="ORF">BD410DRAFT_410918</name>
</gene>
<dbReference type="GO" id="GO:0030687">
    <property type="term" value="C:preribosome, large subunit precursor"/>
    <property type="evidence" value="ECO:0007669"/>
    <property type="project" value="TreeGrafter"/>
</dbReference>
<name>A0A4Y7QJI7_9AGAM</name>
<dbReference type="PANTHER" id="PTHR12661">
    <property type="entry name" value="PETER PAN-RELATED"/>
    <property type="match status" value="1"/>
</dbReference>
<dbReference type="STRING" id="50990.A0A4Y7QJI7"/>
<dbReference type="InterPro" id="IPR045112">
    <property type="entry name" value="PPAN-like"/>
</dbReference>
<dbReference type="SMART" id="SM00879">
    <property type="entry name" value="Brix"/>
    <property type="match status" value="1"/>
</dbReference>
<feature type="domain" description="Brix" evidence="3">
    <location>
        <begin position="25"/>
        <end position="312"/>
    </location>
</feature>
<accession>A0A4Y7QJI7</accession>
<keyword evidence="2" id="KW-0472">Membrane</keyword>
<feature type="region of interest" description="Disordered" evidence="1">
    <location>
        <begin position="1"/>
        <end position="23"/>
    </location>
</feature>
<evidence type="ECO:0000313" key="4">
    <source>
        <dbReference type="EMBL" id="TDL27262.1"/>
    </source>
</evidence>
<keyword evidence="2" id="KW-1133">Transmembrane helix</keyword>
<evidence type="ECO:0000313" key="5">
    <source>
        <dbReference type="Proteomes" id="UP000294933"/>
    </source>
</evidence>
<dbReference type="GO" id="GO:0006364">
    <property type="term" value="P:rRNA processing"/>
    <property type="evidence" value="ECO:0007669"/>
    <property type="project" value="InterPro"/>
</dbReference>
<evidence type="ECO:0000256" key="1">
    <source>
        <dbReference type="SAM" id="MobiDB-lite"/>
    </source>
</evidence>
<dbReference type="PANTHER" id="PTHR12661:SF5">
    <property type="entry name" value="SUPPRESSOR OF SWI4 1 HOMOLOG"/>
    <property type="match status" value="1"/>
</dbReference>
<organism evidence="4 5">
    <name type="scientific">Rickenella mellea</name>
    <dbReference type="NCBI Taxonomy" id="50990"/>
    <lineage>
        <taxon>Eukaryota</taxon>
        <taxon>Fungi</taxon>
        <taxon>Dikarya</taxon>
        <taxon>Basidiomycota</taxon>
        <taxon>Agaricomycotina</taxon>
        <taxon>Agaricomycetes</taxon>
        <taxon>Hymenochaetales</taxon>
        <taxon>Rickenellaceae</taxon>
        <taxon>Rickenella</taxon>
    </lineage>
</organism>
<evidence type="ECO:0000256" key="2">
    <source>
        <dbReference type="SAM" id="Phobius"/>
    </source>
</evidence>
<feature type="region of interest" description="Disordered" evidence="1">
    <location>
        <begin position="242"/>
        <end position="264"/>
    </location>
</feature>
<proteinExistence type="predicted"/>
<feature type="compositionally biased region" description="Basic residues" evidence="1">
    <location>
        <begin position="1"/>
        <end position="11"/>
    </location>
</feature>
<dbReference type="PROSITE" id="PS50833">
    <property type="entry name" value="BRIX"/>
    <property type="match status" value="1"/>
</dbReference>
<dbReference type="EMBL" id="ML170159">
    <property type="protein sequence ID" value="TDL27262.1"/>
    <property type="molecule type" value="Genomic_DNA"/>
</dbReference>
<protein>
    <submittedName>
        <fullName evidence="4">Brix-domain-containing protein</fullName>
    </submittedName>
</protein>
<feature type="transmembrane region" description="Helical" evidence="2">
    <location>
        <begin position="69"/>
        <end position="90"/>
    </location>
</feature>
<dbReference type="VEuPathDB" id="FungiDB:BD410DRAFT_410918"/>
<dbReference type="Pfam" id="PF04427">
    <property type="entry name" value="Brix"/>
    <property type="match status" value="1"/>
</dbReference>
<dbReference type="Proteomes" id="UP000294933">
    <property type="component" value="Unassembled WGS sequence"/>
</dbReference>
<dbReference type="GO" id="GO:0019843">
    <property type="term" value="F:rRNA binding"/>
    <property type="evidence" value="ECO:0007669"/>
    <property type="project" value="InterPro"/>
</dbReference>
<sequence length="339" mass="37091">MARRRKNRTHLKGPAQSTPISDGAPSSFVIKHGHVGSSLAHLVRDFRKVMEPHTASRLKERARNKLKDYLTLAPALNVTHLLAFTLTPVAPSLRLVRLSAGPTLTFRIERYSLMRDILNTRKRARSIGLEYLSPPLLVLASFPPASPTTPPHIPLLMKSFQSLFPPLSPQNISLSSARRVVLVSYNPDRETVDFRHFLITVKPYGVSSRMRKILEGKKTGARSNSVLDLGNEKDVADFLLRRKGEPGPDGDGYESAASSASSVAGDEGDAVSLADDYVGRNNAKGTKRAIRLDEIGPRMELRLIKITEGVPGKDAGVIYHSIGREKIQGRSCGAEASSC</sequence>
<keyword evidence="2" id="KW-0812">Transmembrane</keyword>